<sequence length="75" mass="8369">MQNDAREFVDLYLPQKYSASNRIIGAKDHASVQVNLAEVNKVRTTAICRAIHRMGKSDDSILQLAKAHGILSKNF</sequence>
<comment type="similarity">
    <text evidence="3">Belongs to the eukaryotic ribosomal protein eS21 family.</text>
</comment>
<dbReference type="InterPro" id="IPR038579">
    <property type="entry name" value="Ribosomal_eS21_sf"/>
</dbReference>
<dbReference type="GO" id="GO:0005791">
    <property type="term" value="C:rough endoplasmic reticulum"/>
    <property type="evidence" value="ECO:0007669"/>
    <property type="project" value="UniProtKB-SubCell"/>
</dbReference>
<dbReference type="GO" id="GO:0003735">
    <property type="term" value="F:structural constituent of ribosome"/>
    <property type="evidence" value="ECO:0007669"/>
    <property type="project" value="InterPro"/>
</dbReference>
<comment type="function">
    <text evidence="9">Component of the small ribosomal subunit. The ribosome is a large ribonucleoprotein complex responsible for the synthesis of proteins in the cell.</text>
</comment>
<name>A0A8C0C557_BALMU</name>
<evidence type="ECO:0000256" key="1">
    <source>
        <dbReference type="ARBA" id="ARBA00004427"/>
    </source>
</evidence>
<dbReference type="GeneTree" id="ENSGT00390000017515"/>
<dbReference type="GO" id="GO:0022626">
    <property type="term" value="C:cytosolic ribosome"/>
    <property type="evidence" value="ECO:0007669"/>
    <property type="project" value="UniProtKB-ARBA"/>
</dbReference>
<evidence type="ECO:0000256" key="7">
    <source>
        <dbReference type="ARBA" id="ARBA00035150"/>
    </source>
</evidence>
<dbReference type="Ensembl" id="ENSBMST00010001163.1">
    <property type="protein sequence ID" value="ENSBMSP00010001046.1"/>
    <property type="gene ID" value="ENSBMSG00010000839.1"/>
</dbReference>
<comment type="subunit">
    <text evidence="4">Component of the 40S small ribosomal subunit.</text>
</comment>
<evidence type="ECO:0000256" key="5">
    <source>
        <dbReference type="ARBA" id="ARBA00022980"/>
    </source>
</evidence>
<dbReference type="PANTHER" id="PTHR10442">
    <property type="entry name" value="40S RIBOSOMAL PROTEIN S21"/>
    <property type="match status" value="1"/>
</dbReference>
<evidence type="ECO:0000313" key="10">
    <source>
        <dbReference type="Ensembl" id="ENSBMSP00010001046.1"/>
    </source>
</evidence>
<organism evidence="10">
    <name type="scientific">Balaenoptera musculus</name>
    <name type="common">Blue whale</name>
    <dbReference type="NCBI Taxonomy" id="9771"/>
    <lineage>
        <taxon>Eukaryota</taxon>
        <taxon>Metazoa</taxon>
        <taxon>Chordata</taxon>
        <taxon>Craniata</taxon>
        <taxon>Vertebrata</taxon>
        <taxon>Euteleostomi</taxon>
        <taxon>Mammalia</taxon>
        <taxon>Eutheria</taxon>
        <taxon>Laurasiatheria</taxon>
        <taxon>Artiodactyla</taxon>
        <taxon>Whippomorpha</taxon>
        <taxon>Cetacea</taxon>
        <taxon>Mysticeti</taxon>
        <taxon>Balaenopteridae</taxon>
        <taxon>Balaenoptera</taxon>
    </lineage>
</organism>
<protein>
    <recommendedName>
        <fullName evidence="7">Small ribosomal subunit protein eS21</fullName>
    </recommendedName>
    <alternativeName>
        <fullName evidence="8">40S ribosomal protein S21</fullName>
    </alternativeName>
</protein>
<reference evidence="10" key="1">
    <citation type="submission" date="2023-09" db="UniProtKB">
        <authorList>
            <consortium name="Ensembl"/>
        </authorList>
    </citation>
    <scope>IDENTIFICATION</scope>
</reference>
<dbReference type="GO" id="GO:1990904">
    <property type="term" value="C:ribonucleoprotein complex"/>
    <property type="evidence" value="ECO:0007669"/>
    <property type="project" value="UniProtKB-KW"/>
</dbReference>
<dbReference type="GO" id="GO:0006412">
    <property type="term" value="P:translation"/>
    <property type="evidence" value="ECO:0007669"/>
    <property type="project" value="InterPro"/>
</dbReference>
<dbReference type="Pfam" id="PF01249">
    <property type="entry name" value="Ribosomal_S21e"/>
    <property type="match status" value="1"/>
</dbReference>
<keyword evidence="6" id="KW-0687">Ribonucleoprotein</keyword>
<proteinExistence type="inferred from homology"/>
<dbReference type="AlphaFoldDB" id="A0A8C0C557"/>
<evidence type="ECO:0000256" key="2">
    <source>
        <dbReference type="ARBA" id="ARBA00004514"/>
    </source>
</evidence>
<evidence type="ECO:0000256" key="6">
    <source>
        <dbReference type="ARBA" id="ARBA00023274"/>
    </source>
</evidence>
<evidence type="ECO:0000256" key="8">
    <source>
        <dbReference type="ARBA" id="ARBA00035451"/>
    </source>
</evidence>
<evidence type="ECO:0000256" key="3">
    <source>
        <dbReference type="ARBA" id="ARBA00010228"/>
    </source>
</evidence>
<dbReference type="Gene3D" id="3.30.1230.20">
    <property type="match status" value="1"/>
</dbReference>
<accession>A0A8C0C557</accession>
<dbReference type="FunFam" id="3.30.1230.20:FF:000001">
    <property type="entry name" value="40S ribosomal protein S21"/>
    <property type="match status" value="1"/>
</dbReference>
<dbReference type="OMA" id="CTDWSAH"/>
<evidence type="ECO:0000256" key="9">
    <source>
        <dbReference type="ARBA" id="ARBA00045746"/>
    </source>
</evidence>
<keyword evidence="5" id="KW-0689">Ribosomal protein</keyword>
<dbReference type="InterPro" id="IPR001931">
    <property type="entry name" value="Ribosomal_eS21"/>
</dbReference>
<evidence type="ECO:0000256" key="4">
    <source>
        <dbReference type="ARBA" id="ARBA00011542"/>
    </source>
</evidence>
<comment type="subcellular location">
    <subcellularLocation>
        <location evidence="2">Cytoplasm</location>
        <location evidence="2">Cytosol</location>
    </subcellularLocation>
    <subcellularLocation>
        <location evidence="1">Rough endoplasmic reticulum</location>
    </subcellularLocation>
</comment>